<dbReference type="Proteomes" id="UP000886523">
    <property type="component" value="Unassembled WGS sequence"/>
</dbReference>
<sequence>MVKATPPVPHTCPSGCVVLLGSKPEHPKQQPTPTATRPMVKAMPPVPHTCPSGIQAGAPKMTTHPNSNPPNGEGHAPVPHTRPSSGCVWCELEVWLLGLYLICTLRFGPGTFENPEIICMGLTFTIGQTCKEVKASIACNQEKKDLLEAYKAEVEKASLAGTPKPSIRAFTQKHGKG</sequence>
<evidence type="ECO:0000256" key="1">
    <source>
        <dbReference type="SAM" id="MobiDB-lite"/>
    </source>
</evidence>
<comment type="caution">
    <text evidence="2">The sequence shown here is derived from an EMBL/GenBank/DDBJ whole genome shotgun (WGS) entry which is preliminary data.</text>
</comment>
<dbReference type="AlphaFoldDB" id="A0A9P6AC14"/>
<proteinExistence type="predicted"/>
<gene>
    <name evidence="2" type="ORF">BS47DRAFT_1370105</name>
</gene>
<keyword evidence="3" id="KW-1185">Reference proteome</keyword>
<accession>A0A9P6AC14</accession>
<feature type="region of interest" description="Disordered" evidence="1">
    <location>
        <begin position="51"/>
        <end position="78"/>
    </location>
</feature>
<evidence type="ECO:0000313" key="3">
    <source>
        <dbReference type="Proteomes" id="UP000886523"/>
    </source>
</evidence>
<feature type="non-terminal residue" evidence="2">
    <location>
        <position position="177"/>
    </location>
</feature>
<evidence type="ECO:0000313" key="2">
    <source>
        <dbReference type="EMBL" id="KAF9502665.1"/>
    </source>
</evidence>
<protein>
    <submittedName>
        <fullName evidence="2">Uncharacterized protein</fullName>
    </submittedName>
</protein>
<reference evidence="2" key="1">
    <citation type="journal article" date="2020" name="Nat. Commun.">
        <title>Large-scale genome sequencing of mycorrhizal fungi provides insights into the early evolution of symbiotic traits.</title>
        <authorList>
            <person name="Miyauchi S."/>
            <person name="Kiss E."/>
            <person name="Kuo A."/>
            <person name="Drula E."/>
            <person name="Kohler A."/>
            <person name="Sanchez-Garcia M."/>
            <person name="Morin E."/>
            <person name="Andreopoulos B."/>
            <person name="Barry K.W."/>
            <person name="Bonito G."/>
            <person name="Buee M."/>
            <person name="Carver A."/>
            <person name="Chen C."/>
            <person name="Cichocki N."/>
            <person name="Clum A."/>
            <person name="Culley D."/>
            <person name="Crous P.W."/>
            <person name="Fauchery L."/>
            <person name="Girlanda M."/>
            <person name="Hayes R.D."/>
            <person name="Keri Z."/>
            <person name="LaButti K."/>
            <person name="Lipzen A."/>
            <person name="Lombard V."/>
            <person name="Magnuson J."/>
            <person name="Maillard F."/>
            <person name="Murat C."/>
            <person name="Nolan M."/>
            <person name="Ohm R.A."/>
            <person name="Pangilinan J."/>
            <person name="Pereira M.F."/>
            <person name="Perotto S."/>
            <person name="Peter M."/>
            <person name="Pfister S."/>
            <person name="Riley R."/>
            <person name="Sitrit Y."/>
            <person name="Stielow J.B."/>
            <person name="Szollosi G."/>
            <person name="Zifcakova L."/>
            <person name="Stursova M."/>
            <person name="Spatafora J.W."/>
            <person name="Tedersoo L."/>
            <person name="Vaario L.M."/>
            <person name="Yamada A."/>
            <person name="Yan M."/>
            <person name="Wang P."/>
            <person name="Xu J."/>
            <person name="Bruns T."/>
            <person name="Baldrian P."/>
            <person name="Vilgalys R."/>
            <person name="Dunand C."/>
            <person name="Henrissat B."/>
            <person name="Grigoriev I.V."/>
            <person name="Hibbett D."/>
            <person name="Nagy L.G."/>
            <person name="Martin F.M."/>
        </authorList>
    </citation>
    <scope>NUCLEOTIDE SEQUENCE</scope>
    <source>
        <strain evidence="2">UP504</strain>
    </source>
</reference>
<name>A0A9P6AC14_9AGAM</name>
<dbReference type="EMBL" id="MU129762">
    <property type="protein sequence ID" value="KAF9502665.1"/>
    <property type="molecule type" value="Genomic_DNA"/>
</dbReference>
<organism evidence="2 3">
    <name type="scientific">Hydnum rufescens UP504</name>
    <dbReference type="NCBI Taxonomy" id="1448309"/>
    <lineage>
        <taxon>Eukaryota</taxon>
        <taxon>Fungi</taxon>
        <taxon>Dikarya</taxon>
        <taxon>Basidiomycota</taxon>
        <taxon>Agaricomycotina</taxon>
        <taxon>Agaricomycetes</taxon>
        <taxon>Cantharellales</taxon>
        <taxon>Hydnaceae</taxon>
        <taxon>Hydnum</taxon>
    </lineage>
</organism>